<protein>
    <recommendedName>
        <fullName evidence="10">Putative proline/betaine transporter</fullName>
    </recommendedName>
</protein>
<gene>
    <name evidence="13" type="ORF">FHX33_002999</name>
</gene>
<dbReference type="InterPro" id="IPR011701">
    <property type="entry name" value="MFS"/>
</dbReference>
<evidence type="ECO:0000256" key="1">
    <source>
        <dbReference type="ARBA" id="ARBA00004651"/>
    </source>
</evidence>
<keyword evidence="6" id="KW-0769">Symport</keyword>
<dbReference type="EMBL" id="JACHVP010000003">
    <property type="protein sequence ID" value="MBB2968229.1"/>
    <property type="molecule type" value="Genomic_DNA"/>
</dbReference>
<reference evidence="13 14" key="1">
    <citation type="submission" date="2020-08" db="EMBL/GenBank/DDBJ databases">
        <title>Sequencing the genomes of 1000 actinobacteria strains.</title>
        <authorList>
            <person name="Klenk H.-P."/>
        </authorList>
    </citation>
    <scope>NUCLEOTIDE SEQUENCE [LARGE SCALE GENOMIC DNA]</scope>
    <source>
        <strain evidence="13 14">DSM 20146</strain>
    </source>
</reference>
<evidence type="ECO:0000256" key="2">
    <source>
        <dbReference type="ARBA" id="ARBA00008240"/>
    </source>
</evidence>
<feature type="domain" description="Major facilitator superfamily (MFS) profile" evidence="12">
    <location>
        <begin position="17"/>
        <end position="427"/>
    </location>
</feature>
<sequence>MSEDVTSLEARRMPRRAAMSGWVGSALEYYDFSIYAAAAALVFPQIFFPSESPAVALIASLATYGVGYVARPLGAFVLGNFGDKYGRKRILVFAMMVMGICTLLVGLLPTYAQVGVLAPILLVVLRLIQGFAVAGELGGASAMIVEHAPEGKRGFLTSFSLQGTQAGSILASASFIPLSTFLSHDQFVAWGWRVPFLLSVVVIVAGLIIRARVEETPSFQREQQEQRVPRVPVAQLFRENGGTVFRAVCMGLANVIGVTVVVFGTAYATQPSYGVGMSPSVYLWIPVVANIVAIILIPFFGRLSDRIGRRPLMIWGPLSAGVLSFAYLFVVQANNVPLTVVLAILIFGILYQLWNATFASYFQELFPTRTRVTGFAVSQNLALFITGFLPAVFAAIAPPGSASVPLVIGAFTLLFSLISAFAAWRSRETAKLDLEELETAPIKQVRTARNEARTRRA</sequence>
<feature type="transmembrane region" description="Helical" evidence="11">
    <location>
        <begin position="375"/>
        <end position="396"/>
    </location>
</feature>
<keyword evidence="8 11" id="KW-0472">Membrane</keyword>
<dbReference type="PROSITE" id="PS50850">
    <property type="entry name" value="MFS"/>
    <property type="match status" value="1"/>
</dbReference>
<evidence type="ECO:0000256" key="5">
    <source>
        <dbReference type="ARBA" id="ARBA00022692"/>
    </source>
</evidence>
<evidence type="ECO:0000256" key="8">
    <source>
        <dbReference type="ARBA" id="ARBA00023136"/>
    </source>
</evidence>
<dbReference type="GO" id="GO:0005886">
    <property type="term" value="C:plasma membrane"/>
    <property type="evidence" value="ECO:0007669"/>
    <property type="project" value="UniProtKB-SubCell"/>
</dbReference>
<proteinExistence type="inferred from homology"/>
<comment type="caution">
    <text evidence="13">The sequence shown here is derived from an EMBL/GenBank/DDBJ whole genome shotgun (WGS) entry which is preliminary data.</text>
</comment>
<evidence type="ECO:0000256" key="4">
    <source>
        <dbReference type="ARBA" id="ARBA00022475"/>
    </source>
</evidence>
<dbReference type="Gene3D" id="1.20.1250.20">
    <property type="entry name" value="MFS general substrate transporter like domains"/>
    <property type="match status" value="2"/>
</dbReference>
<dbReference type="PANTHER" id="PTHR43045:SF1">
    <property type="entry name" value="SHIKIMATE TRANSPORTER"/>
    <property type="match status" value="1"/>
</dbReference>
<dbReference type="GO" id="GO:0015293">
    <property type="term" value="F:symporter activity"/>
    <property type="evidence" value="ECO:0007669"/>
    <property type="project" value="UniProtKB-KW"/>
</dbReference>
<organism evidence="13 14">
    <name type="scientific">Leifsonia aquatica</name>
    <name type="common">Corynebacterium aquaticum</name>
    <dbReference type="NCBI Taxonomy" id="144185"/>
    <lineage>
        <taxon>Bacteria</taxon>
        <taxon>Bacillati</taxon>
        <taxon>Actinomycetota</taxon>
        <taxon>Actinomycetes</taxon>
        <taxon>Micrococcales</taxon>
        <taxon>Microbacteriaceae</taxon>
        <taxon>Leifsonia</taxon>
    </lineage>
</organism>
<keyword evidence="14" id="KW-1185">Reference proteome</keyword>
<dbReference type="InterPro" id="IPR036259">
    <property type="entry name" value="MFS_trans_sf"/>
</dbReference>
<evidence type="ECO:0000256" key="6">
    <source>
        <dbReference type="ARBA" id="ARBA00022847"/>
    </source>
</evidence>
<evidence type="ECO:0000259" key="12">
    <source>
        <dbReference type="PROSITE" id="PS50850"/>
    </source>
</evidence>
<feature type="transmembrane region" description="Helical" evidence="11">
    <location>
        <begin position="244"/>
        <end position="269"/>
    </location>
</feature>
<dbReference type="PANTHER" id="PTHR43045">
    <property type="entry name" value="SHIKIMATE TRANSPORTER"/>
    <property type="match status" value="1"/>
</dbReference>
<feature type="transmembrane region" description="Helical" evidence="11">
    <location>
        <begin position="336"/>
        <end position="354"/>
    </location>
</feature>
<dbReference type="RefSeq" id="WP_021764630.1">
    <property type="nucleotide sequence ID" value="NZ_JACHVP010000003.1"/>
</dbReference>
<dbReference type="SUPFAM" id="SSF103473">
    <property type="entry name" value="MFS general substrate transporter"/>
    <property type="match status" value="1"/>
</dbReference>
<evidence type="ECO:0000256" key="11">
    <source>
        <dbReference type="SAM" id="Phobius"/>
    </source>
</evidence>
<keyword evidence="4" id="KW-1003">Cell membrane</keyword>
<comment type="function">
    <text evidence="9">May be a proton symporter involved in the uptake of osmolytes such as proline and glycine betaine.</text>
</comment>
<feature type="transmembrane region" description="Helical" evidence="11">
    <location>
        <begin position="90"/>
        <end position="108"/>
    </location>
</feature>
<evidence type="ECO:0000313" key="13">
    <source>
        <dbReference type="EMBL" id="MBB2968229.1"/>
    </source>
</evidence>
<feature type="transmembrane region" description="Helical" evidence="11">
    <location>
        <begin position="190"/>
        <end position="209"/>
    </location>
</feature>
<evidence type="ECO:0000313" key="14">
    <source>
        <dbReference type="Proteomes" id="UP000538196"/>
    </source>
</evidence>
<evidence type="ECO:0000256" key="7">
    <source>
        <dbReference type="ARBA" id="ARBA00022989"/>
    </source>
</evidence>
<dbReference type="AlphaFoldDB" id="A0A7W4YL23"/>
<name>A0A7W4YL23_LEIAQ</name>
<dbReference type="CDD" id="cd17369">
    <property type="entry name" value="MFS_ShiA_like"/>
    <property type="match status" value="1"/>
</dbReference>
<keyword evidence="3" id="KW-0813">Transport</keyword>
<dbReference type="Pfam" id="PF07690">
    <property type="entry name" value="MFS_1"/>
    <property type="match status" value="1"/>
</dbReference>
<dbReference type="Proteomes" id="UP000538196">
    <property type="component" value="Unassembled WGS sequence"/>
</dbReference>
<feature type="transmembrane region" description="Helical" evidence="11">
    <location>
        <begin position="312"/>
        <end position="330"/>
    </location>
</feature>
<dbReference type="FunFam" id="1.20.1250.20:FF:000001">
    <property type="entry name" value="Dicarboxylate MFS transporter"/>
    <property type="match status" value="1"/>
</dbReference>
<keyword evidence="7 11" id="KW-1133">Transmembrane helix</keyword>
<feature type="transmembrane region" description="Helical" evidence="11">
    <location>
        <begin position="402"/>
        <end position="424"/>
    </location>
</feature>
<keyword evidence="5 11" id="KW-0812">Transmembrane</keyword>
<evidence type="ECO:0000256" key="10">
    <source>
        <dbReference type="ARBA" id="ARBA00039918"/>
    </source>
</evidence>
<feature type="transmembrane region" description="Helical" evidence="11">
    <location>
        <begin position="54"/>
        <end position="78"/>
    </location>
</feature>
<accession>A0A7W4YL23</accession>
<feature type="transmembrane region" description="Helical" evidence="11">
    <location>
        <begin position="281"/>
        <end position="300"/>
    </location>
</feature>
<evidence type="ECO:0000256" key="3">
    <source>
        <dbReference type="ARBA" id="ARBA00022448"/>
    </source>
</evidence>
<dbReference type="InterPro" id="IPR020846">
    <property type="entry name" value="MFS_dom"/>
</dbReference>
<comment type="similarity">
    <text evidence="2">Belongs to the major facilitator superfamily. Metabolite:H+ Symporter (MHS) family (TC 2.A.1.6) family.</text>
</comment>
<evidence type="ECO:0000256" key="9">
    <source>
        <dbReference type="ARBA" id="ARBA00037295"/>
    </source>
</evidence>
<comment type="subcellular location">
    <subcellularLocation>
        <location evidence="1">Cell membrane</location>
        <topology evidence="1">Multi-pass membrane protein</topology>
    </subcellularLocation>
</comment>
<feature type="transmembrane region" description="Helical" evidence="11">
    <location>
        <begin position="21"/>
        <end position="48"/>
    </location>
</feature>